<proteinExistence type="predicted"/>
<dbReference type="Pfam" id="PF19502">
    <property type="entry name" value="DUF6036"/>
    <property type="match status" value="1"/>
</dbReference>
<organism evidence="2 3">
    <name type="scientific">Glutamicibacter halophytocola</name>
    <dbReference type="NCBI Taxonomy" id="1933880"/>
    <lineage>
        <taxon>Bacteria</taxon>
        <taxon>Bacillati</taxon>
        <taxon>Actinomycetota</taxon>
        <taxon>Actinomycetes</taxon>
        <taxon>Micrococcales</taxon>
        <taxon>Micrococcaceae</taxon>
        <taxon>Glutamicibacter</taxon>
    </lineage>
</organism>
<dbReference type="Proteomes" id="UP001060018">
    <property type="component" value="Chromosome"/>
</dbReference>
<dbReference type="InterPro" id="IPR045792">
    <property type="entry name" value="DUF6036"/>
</dbReference>
<protein>
    <submittedName>
        <fullName evidence="2">DUF6036 family nucleotidyltransferase</fullName>
    </submittedName>
</protein>
<name>A0AA94XTA6_9MICC</name>
<reference evidence="2" key="1">
    <citation type="journal article" date="2022" name="Pest Manag. Sci.">
        <title>Glutamicibacter halophytocola-mediated host fitness of potato tuber moth on Solanaceae crops.</title>
        <authorList>
            <person name="Wang W."/>
            <person name="Xiao G."/>
            <person name="Du G."/>
            <person name="Chang L."/>
            <person name="Yang Y."/>
            <person name="Ye J."/>
            <person name="Chen B."/>
        </authorList>
    </citation>
    <scope>NUCLEOTIDE SEQUENCE</scope>
    <source>
        <strain evidence="2">S2</strain>
    </source>
</reference>
<dbReference type="RefSeq" id="WP_075972399.1">
    <property type="nucleotide sequence ID" value="NZ_CP012750.1"/>
</dbReference>
<dbReference type="AlphaFoldDB" id="A0AA94XTA6"/>
<sequence>MHIELTRDDIRELLSEICARLENAGIQATVRLVGGAAMALSGRDRRVTVDIDASYAPVLAVDKIVRDIAQERGLPRNWMNSSAAAFIPSGARWQPIALGGGYRIDLATPRTLLAMKLSSARQRDMEDLGYLVTQLEITDPHEAVEIAEELYGDDDVAYPPIARQDAEIVAAQAIKLARYKNS</sequence>
<feature type="domain" description="DUF6036" evidence="1">
    <location>
        <begin position="27"/>
        <end position="128"/>
    </location>
</feature>
<dbReference type="EMBL" id="CP102487">
    <property type="protein sequence ID" value="UUX59490.1"/>
    <property type="molecule type" value="Genomic_DNA"/>
</dbReference>
<evidence type="ECO:0000259" key="1">
    <source>
        <dbReference type="Pfam" id="PF19502"/>
    </source>
</evidence>
<accession>A0AA94XTA6</accession>
<gene>
    <name evidence="2" type="ORF">NUH22_02280</name>
</gene>
<evidence type="ECO:0000313" key="3">
    <source>
        <dbReference type="Proteomes" id="UP001060018"/>
    </source>
</evidence>
<evidence type="ECO:0000313" key="2">
    <source>
        <dbReference type="EMBL" id="UUX59490.1"/>
    </source>
</evidence>